<sequence>MMITAADVALIARVRRPVVTMWRKRYTGTDAFPPADAEGRFDADRVVAWLAEHGRGNNPQPERTLPLLGMLIGARTDVARAMELSAVLALRAAYGDDLVDDLTSRGAALGGLDKLDRLGCFGSEVLALGPGLPETAAAVDAFLDERFGAADAMRWLTDDCLVRHLPTFAAAGLSDAAAGLVAQAAVALADLSPQPSLLDSAGTGFSWLQHLPSEWPAPVGIRMHESPVGRHSRRVLQVGEWDAQPVDDERGWAVAVDAALDGEPSALFARAALGDDGQVRLVLGPARLLADPAGDVAARDALLRDGVVRAVVKLPAGCRPAHPREALALWLVAERDELPFEQHRTFVADLTGSDLTAPLVADLVVDLTVAAQDLPAQQHRAWRVLRPALTRHLLARGGSLVSTSQPPSGKHTSAPSPEELRAKAAAAGVDGVQVTPGVGAPRRDTTAQAGLTDGWLKLLPGSRVSPAQLGDGDLTVWTVDGGRLAPAATADRLTALARPSTWLTQPGDVILGPGPTAVVDLDGGSLVAAPARALRLTADAPVTAQQLARAVATAPRGTRPSQWRLTPLDPAQRAALSAAADRIGQRRAELTAQLDALNSFEDALLDACETTTITLETR</sequence>
<name>A0A1C0APY0_9ACTN</name>
<evidence type="ECO:0000313" key="3">
    <source>
        <dbReference type="Proteomes" id="UP000093501"/>
    </source>
</evidence>
<accession>A0A1C0APY0</accession>
<evidence type="ECO:0000256" key="1">
    <source>
        <dbReference type="SAM" id="MobiDB-lite"/>
    </source>
</evidence>
<comment type="caution">
    <text evidence="2">The sequence shown here is derived from an EMBL/GenBank/DDBJ whole genome shotgun (WGS) entry which is preliminary data.</text>
</comment>
<proteinExistence type="predicted"/>
<dbReference type="Proteomes" id="UP000093501">
    <property type="component" value="Unassembled WGS sequence"/>
</dbReference>
<reference evidence="3" key="1">
    <citation type="submission" date="2016-07" db="EMBL/GenBank/DDBJ databases">
        <authorList>
            <person name="Florea S."/>
            <person name="Webb J.S."/>
            <person name="Jaromczyk J."/>
            <person name="Schardl C.L."/>
        </authorList>
    </citation>
    <scope>NUCLEOTIDE SEQUENCE [LARGE SCALE GENOMIC DNA]</scope>
    <source>
        <strain evidence="3">IPBSL-7</strain>
    </source>
</reference>
<dbReference type="AlphaFoldDB" id="A0A1C0APY0"/>
<gene>
    <name evidence="2" type="ORF">BCR15_00405</name>
</gene>
<feature type="compositionally biased region" description="Polar residues" evidence="1">
    <location>
        <begin position="400"/>
        <end position="415"/>
    </location>
</feature>
<keyword evidence="3" id="KW-1185">Reference proteome</keyword>
<organism evidence="2 3">
    <name type="scientific">Tessaracoccus lapidicaptus</name>
    <dbReference type="NCBI Taxonomy" id="1427523"/>
    <lineage>
        <taxon>Bacteria</taxon>
        <taxon>Bacillati</taxon>
        <taxon>Actinomycetota</taxon>
        <taxon>Actinomycetes</taxon>
        <taxon>Propionibacteriales</taxon>
        <taxon>Propionibacteriaceae</taxon>
        <taxon>Tessaracoccus</taxon>
    </lineage>
</organism>
<evidence type="ECO:0000313" key="2">
    <source>
        <dbReference type="EMBL" id="OCL36373.1"/>
    </source>
</evidence>
<protein>
    <submittedName>
        <fullName evidence="2">Uncharacterized protein</fullName>
    </submittedName>
</protein>
<feature type="region of interest" description="Disordered" evidence="1">
    <location>
        <begin position="398"/>
        <end position="444"/>
    </location>
</feature>
<dbReference type="RefSeq" id="WP_068750556.1">
    <property type="nucleotide sequence ID" value="NZ_MBQD01000011.1"/>
</dbReference>
<dbReference type="EMBL" id="MBQD01000011">
    <property type="protein sequence ID" value="OCL36373.1"/>
    <property type="molecule type" value="Genomic_DNA"/>
</dbReference>